<dbReference type="Gene3D" id="3.40.30.10">
    <property type="entry name" value="Glutaredoxin"/>
    <property type="match status" value="1"/>
</dbReference>
<dbReference type="PANTHER" id="PTHR45663:SF11">
    <property type="entry name" value="GEO12009P1"/>
    <property type="match status" value="1"/>
</dbReference>
<dbReference type="PRINTS" id="PR00421">
    <property type="entry name" value="THIOREDOXIN"/>
</dbReference>
<keyword evidence="2" id="KW-0813">Transport</keyword>
<evidence type="ECO:0000256" key="4">
    <source>
        <dbReference type="ARBA" id="ARBA00023157"/>
    </source>
</evidence>
<comment type="similarity">
    <text evidence="1 7">Belongs to the thioredoxin family.</text>
</comment>
<protein>
    <recommendedName>
        <fullName evidence="6 7">Thioredoxin</fullName>
    </recommendedName>
</protein>
<dbReference type="PROSITE" id="PS00194">
    <property type="entry name" value="THIOREDOXIN_1"/>
    <property type="match status" value="1"/>
</dbReference>
<keyword evidence="10" id="KW-1185">Reference proteome</keyword>
<dbReference type="PROSITE" id="PS51352">
    <property type="entry name" value="THIOREDOXIN_2"/>
    <property type="match status" value="1"/>
</dbReference>
<dbReference type="Pfam" id="PF00085">
    <property type="entry name" value="Thioredoxin"/>
    <property type="match status" value="1"/>
</dbReference>
<dbReference type="InterPro" id="IPR017937">
    <property type="entry name" value="Thioredoxin_CS"/>
</dbReference>
<evidence type="ECO:0000256" key="5">
    <source>
        <dbReference type="ARBA" id="ARBA00023284"/>
    </source>
</evidence>
<feature type="domain" description="Thioredoxin" evidence="8">
    <location>
        <begin position="1"/>
        <end position="107"/>
    </location>
</feature>
<dbReference type="InterPro" id="IPR036249">
    <property type="entry name" value="Thioredoxin-like_sf"/>
</dbReference>
<accession>A0ABS8I843</accession>
<evidence type="ECO:0000313" key="9">
    <source>
        <dbReference type="EMBL" id="MCC5600372.1"/>
    </source>
</evidence>
<dbReference type="InterPro" id="IPR005746">
    <property type="entry name" value="Thioredoxin"/>
</dbReference>
<keyword evidence="4" id="KW-1015">Disulfide bond</keyword>
<evidence type="ECO:0000256" key="2">
    <source>
        <dbReference type="ARBA" id="ARBA00022448"/>
    </source>
</evidence>
<dbReference type="InterPro" id="IPR013766">
    <property type="entry name" value="Thioredoxin_domain"/>
</dbReference>
<dbReference type="Proteomes" id="UP001199525">
    <property type="component" value="Unassembled WGS sequence"/>
</dbReference>
<evidence type="ECO:0000313" key="10">
    <source>
        <dbReference type="Proteomes" id="UP001199525"/>
    </source>
</evidence>
<evidence type="ECO:0000256" key="1">
    <source>
        <dbReference type="ARBA" id="ARBA00008987"/>
    </source>
</evidence>
<dbReference type="NCBIfam" id="TIGR01068">
    <property type="entry name" value="thioredoxin"/>
    <property type="match status" value="1"/>
</dbReference>
<evidence type="ECO:0000259" key="8">
    <source>
        <dbReference type="PROSITE" id="PS51352"/>
    </source>
</evidence>
<dbReference type="PANTHER" id="PTHR45663">
    <property type="entry name" value="GEO12009P1"/>
    <property type="match status" value="1"/>
</dbReference>
<keyword evidence="5" id="KW-0676">Redox-active center</keyword>
<name>A0ABS8I843_9NOSO</name>
<reference evidence="9 10" key="1">
    <citation type="journal article" date="2021" name="Microorganisms">
        <title>Genome Evolution of Filamentous Cyanobacterium Nostoc Species: From Facultative Symbiosis to Free Living.</title>
        <authorList>
            <person name="Huo D."/>
            <person name="Li H."/>
            <person name="Cai F."/>
            <person name="Guo X."/>
            <person name="Qiao Z."/>
            <person name="Wang W."/>
            <person name="Yu G."/>
            <person name="Li R."/>
        </authorList>
    </citation>
    <scope>NUCLEOTIDE SEQUENCE [LARGE SCALE GENOMIC DNA]</scope>
    <source>
        <strain evidence="9 10">CHAB 5714</strain>
    </source>
</reference>
<dbReference type="CDD" id="cd02947">
    <property type="entry name" value="TRX_family"/>
    <property type="match status" value="1"/>
</dbReference>
<organism evidence="9 10">
    <name type="scientific">Nostoc favosum CHAB5714</name>
    <dbReference type="NCBI Taxonomy" id="2780399"/>
    <lineage>
        <taxon>Bacteria</taxon>
        <taxon>Bacillati</taxon>
        <taxon>Cyanobacteriota</taxon>
        <taxon>Cyanophyceae</taxon>
        <taxon>Nostocales</taxon>
        <taxon>Nostocaceae</taxon>
        <taxon>Nostoc</taxon>
        <taxon>Nostoc favosum</taxon>
    </lineage>
</organism>
<dbReference type="NCBIfam" id="NF008229">
    <property type="entry name" value="PRK10996.1"/>
    <property type="match status" value="1"/>
</dbReference>
<dbReference type="SUPFAM" id="SSF52833">
    <property type="entry name" value="Thioredoxin-like"/>
    <property type="match status" value="1"/>
</dbReference>
<comment type="caution">
    <text evidence="9">The sequence shown here is derived from an EMBL/GenBank/DDBJ whole genome shotgun (WGS) entry which is preliminary data.</text>
</comment>
<keyword evidence="3" id="KW-0249">Electron transport</keyword>
<gene>
    <name evidence="9" type="primary">trxA</name>
    <name evidence="9" type="ORF">LC586_14355</name>
</gene>
<proteinExistence type="inferred from homology"/>
<evidence type="ECO:0000256" key="6">
    <source>
        <dbReference type="NCBIfam" id="TIGR01068"/>
    </source>
</evidence>
<dbReference type="RefSeq" id="WP_196522884.1">
    <property type="nucleotide sequence ID" value="NZ_JAIVFQ010000017.1"/>
</dbReference>
<sequence>MSTAAQVTDSSFKQEVLDSDVPVLVDFWAPWCGPCRMVAPVVDEISEQYKGQIKVVKVNTDENPQVASQYGIRSIPTLMIFKDGQKVDMVVGAVPKTTLASTLEKYL</sequence>
<evidence type="ECO:0000256" key="7">
    <source>
        <dbReference type="PIRNR" id="PIRNR000077"/>
    </source>
</evidence>
<evidence type="ECO:0000256" key="3">
    <source>
        <dbReference type="ARBA" id="ARBA00022982"/>
    </source>
</evidence>
<dbReference type="PIRSF" id="PIRSF000077">
    <property type="entry name" value="Thioredoxin"/>
    <property type="match status" value="1"/>
</dbReference>
<dbReference type="EMBL" id="JAIVFQ010000017">
    <property type="protein sequence ID" value="MCC5600372.1"/>
    <property type="molecule type" value="Genomic_DNA"/>
</dbReference>